<sequence>MSGLTTLVHEVSAEEIAEFKRGLSALGPQQRRILAVLIPRLIALEERGDPEGAIRIIDEIRAILMTQRRTCH</sequence>
<organism evidence="1 2">
    <name type="scientific">Caulobacter henricii</name>
    <dbReference type="NCBI Taxonomy" id="69395"/>
    <lineage>
        <taxon>Bacteria</taxon>
        <taxon>Pseudomonadati</taxon>
        <taxon>Pseudomonadota</taxon>
        <taxon>Alphaproteobacteria</taxon>
        <taxon>Caulobacterales</taxon>
        <taxon>Caulobacteraceae</taxon>
        <taxon>Caulobacter</taxon>
    </lineage>
</organism>
<keyword evidence="2" id="KW-1185">Reference proteome</keyword>
<dbReference type="EMBL" id="CP013002">
    <property type="protein sequence ID" value="ALL11933.1"/>
    <property type="molecule type" value="Genomic_DNA"/>
</dbReference>
<dbReference type="KEGG" id="chq:AQ619_00285"/>
<accession>A0A0P0NVU7</accession>
<evidence type="ECO:0000313" key="2">
    <source>
        <dbReference type="Proteomes" id="UP000056905"/>
    </source>
</evidence>
<protein>
    <submittedName>
        <fullName evidence="1">Uncharacterized protein</fullName>
    </submittedName>
</protein>
<dbReference type="RefSeq" id="WP_062142643.1">
    <property type="nucleotide sequence ID" value="NZ_CP013002.1"/>
</dbReference>
<dbReference type="OrthoDB" id="7191258at2"/>
<name>A0A0P0NVU7_9CAUL</name>
<gene>
    <name evidence="1" type="ORF">AQ619_00285</name>
</gene>
<dbReference type="Proteomes" id="UP000056905">
    <property type="component" value="Chromosome"/>
</dbReference>
<reference evidence="1 2" key="1">
    <citation type="submission" date="2015-10" db="EMBL/GenBank/DDBJ databases">
        <title>Conservation of the essential genome among Caulobacter and Brevundimonas species.</title>
        <authorList>
            <person name="Scott D."/>
            <person name="Ely B."/>
        </authorList>
    </citation>
    <scope>NUCLEOTIDE SEQUENCE [LARGE SCALE GENOMIC DNA]</scope>
    <source>
        <strain evidence="1 2">CB4</strain>
    </source>
</reference>
<dbReference type="STRING" id="69395.AQ619_00285"/>
<evidence type="ECO:0000313" key="1">
    <source>
        <dbReference type="EMBL" id="ALL11933.1"/>
    </source>
</evidence>
<dbReference type="AlphaFoldDB" id="A0A0P0NVU7"/>
<proteinExistence type="predicted"/>